<dbReference type="Gene3D" id="2.60.40.150">
    <property type="entry name" value="C2 domain"/>
    <property type="match status" value="2"/>
</dbReference>
<dbReference type="OrthoDB" id="67700at2759"/>
<dbReference type="PROSITE" id="PS50004">
    <property type="entry name" value="C2"/>
    <property type="match status" value="2"/>
</dbReference>
<dbReference type="GO" id="GO:0000149">
    <property type="term" value="F:SNARE binding"/>
    <property type="evidence" value="ECO:0007669"/>
    <property type="project" value="TreeGrafter"/>
</dbReference>
<keyword evidence="1" id="KW-0677">Repeat</keyword>
<dbReference type="GO" id="GO:0031045">
    <property type="term" value="C:dense core granule"/>
    <property type="evidence" value="ECO:0007669"/>
    <property type="project" value="TreeGrafter"/>
</dbReference>
<dbReference type="GO" id="GO:0005886">
    <property type="term" value="C:plasma membrane"/>
    <property type="evidence" value="ECO:0007669"/>
    <property type="project" value="TreeGrafter"/>
</dbReference>
<dbReference type="GO" id="GO:0030424">
    <property type="term" value="C:axon"/>
    <property type="evidence" value="ECO:0007669"/>
    <property type="project" value="TreeGrafter"/>
</dbReference>
<dbReference type="GO" id="GO:0005544">
    <property type="term" value="F:calcium-dependent phospholipid binding"/>
    <property type="evidence" value="ECO:0007669"/>
    <property type="project" value="TreeGrafter"/>
</dbReference>
<evidence type="ECO:0000256" key="1">
    <source>
        <dbReference type="ARBA" id="ARBA00022737"/>
    </source>
</evidence>
<keyword evidence="2" id="KW-0472">Membrane</keyword>
<dbReference type="GO" id="GO:0030276">
    <property type="term" value="F:clathrin binding"/>
    <property type="evidence" value="ECO:0007669"/>
    <property type="project" value="TreeGrafter"/>
</dbReference>
<organism evidence="4 5">
    <name type="scientific">Pogonomyrmex barbatus</name>
    <name type="common">red harvester ant</name>
    <dbReference type="NCBI Taxonomy" id="144034"/>
    <lineage>
        <taxon>Eukaryota</taxon>
        <taxon>Metazoa</taxon>
        <taxon>Ecdysozoa</taxon>
        <taxon>Arthropoda</taxon>
        <taxon>Hexapoda</taxon>
        <taxon>Insecta</taxon>
        <taxon>Pterygota</taxon>
        <taxon>Neoptera</taxon>
        <taxon>Endopterygota</taxon>
        <taxon>Hymenoptera</taxon>
        <taxon>Apocrita</taxon>
        <taxon>Aculeata</taxon>
        <taxon>Formicoidea</taxon>
        <taxon>Formicidae</taxon>
        <taxon>Myrmicinae</taxon>
        <taxon>Pogonomyrmex</taxon>
    </lineage>
</organism>
<dbReference type="GO" id="GO:0048488">
    <property type="term" value="P:synaptic vesicle endocytosis"/>
    <property type="evidence" value="ECO:0007669"/>
    <property type="project" value="TreeGrafter"/>
</dbReference>
<dbReference type="SMART" id="SM00239">
    <property type="entry name" value="C2"/>
    <property type="match status" value="2"/>
</dbReference>
<dbReference type="GO" id="GO:0005509">
    <property type="term" value="F:calcium ion binding"/>
    <property type="evidence" value="ECO:0007669"/>
    <property type="project" value="TreeGrafter"/>
</dbReference>
<dbReference type="InterPro" id="IPR001565">
    <property type="entry name" value="Synaptotagmin"/>
</dbReference>
<evidence type="ECO:0000313" key="5">
    <source>
        <dbReference type="RefSeq" id="XP_011639578.1"/>
    </source>
</evidence>
<evidence type="ECO:0000256" key="2">
    <source>
        <dbReference type="SAM" id="Phobius"/>
    </source>
</evidence>
<evidence type="ECO:0000313" key="4">
    <source>
        <dbReference type="Proteomes" id="UP000504615"/>
    </source>
</evidence>
<dbReference type="SUPFAM" id="SSF49562">
    <property type="entry name" value="C2 domain (Calcium/lipid-binding domain, CaLB)"/>
    <property type="match status" value="2"/>
</dbReference>
<proteinExistence type="predicted"/>
<keyword evidence="2" id="KW-1133">Transmembrane helix</keyword>
<dbReference type="Pfam" id="PF00168">
    <property type="entry name" value="C2"/>
    <property type="match status" value="2"/>
</dbReference>
<sequence>MDVHGAGVVAVLGTVGAATGAISAMIVYTICARRRRLTSVGGPLNWFEKDLLDRAEEAARSSKDVLVGVALSRDNKITRLNDSHSDDDEWQSDHVFDSIASDSPRRVIQHLSESDDIPPSPMSPLAPPIPEGTVIASEKRMIIVRPLTRSINGSYSRLNSTEIESAPRQKLSSSSSTSLSDEIRGELKLGLIYDTNAGILTVRLIEAHDLRARELSGIADPYAKIRLLPDRNNVWQTTIHRRTLNPVFDEDFVFEVTPASSLAERTLEILLYDFDAFTRHRGLGYVQLPLSSIPDLDINLITIVKPILRYGAEGGFKAPPGELMVSISYQLSIEKLTVIIVRARNLPILDDPANANPYVKVSLIQDGKSLKKKKSSIQREATSPVWNDILSFDVSSDILPKCVLQ</sequence>
<dbReference type="GeneID" id="105428785"/>
<keyword evidence="2" id="KW-0812">Transmembrane</keyword>
<dbReference type="PRINTS" id="PR00360">
    <property type="entry name" value="C2DOMAIN"/>
</dbReference>
<dbReference type="AlphaFoldDB" id="A0A6I9WBS2"/>
<dbReference type="Proteomes" id="UP000504615">
    <property type="component" value="Unplaced"/>
</dbReference>
<keyword evidence="4" id="KW-1185">Reference proteome</keyword>
<dbReference type="KEGG" id="pbar:105428785"/>
<dbReference type="RefSeq" id="XP_011639578.1">
    <property type="nucleotide sequence ID" value="XM_011641276.1"/>
</dbReference>
<feature type="domain" description="C2" evidence="3">
    <location>
        <begin position="183"/>
        <end position="305"/>
    </location>
</feature>
<feature type="transmembrane region" description="Helical" evidence="2">
    <location>
        <begin position="6"/>
        <end position="31"/>
    </location>
</feature>
<dbReference type="InterPro" id="IPR035892">
    <property type="entry name" value="C2_domain_sf"/>
</dbReference>
<feature type="non-terminal residue" evidence="5">
    <location>
        <position position="405"/>
    </location>
</feature>
<protein>
    <submittedName>
        <fullName evidence="5">Synaptotagmin-3-like</fullName>
    </submittedName>
</protein>
<dbReference type="PANTHER" id="PTHR10024">
    <property type="entry name" value="SYNAPTOTAGMIN"/>
    <property type="match status" value="1"/>
</dbReference>
<accession>A0A6I9WBS2</accession>
<evidence type="ECO:0000259" key="3">
    <source>
        <dbReference type="PROSITE" id="PS50004"/>
    </source>
</evidence>
<dbReference type="GO" id="GO:0001786">
    <property type="term" value="F:phosphatidylserine binding"/>
    <property type="evidence" value="ECO:0007669"/>
    <property type="project" value="TreeGrafter"/>
</dbReference>
<feature type="domain" description="C2" evidence="3">
    <location>
        <begin position="319"/>
        <end position="405"/>
    </location>
</feature>
<name>A0A6I9WBS2_9HYME</name>
<reference evidence="5" key="1">
    <citation type="submission" date="2025-08" db="UniProtKB">
        <authorList>
            <consortium name="RefSeq"/>
        </authorList>
    </citation>
    <scope>IDENTIFICATION</scope>
</reference>
<dbReference type="PANTHER" id="PTHR10024:SF373">
    <property type="entry name" value="MIP05618P"/>
    <property type="match status" value="1"/>
</dbReference>
<dbReference type="GO" id="GO:0030672">
    <property type="term" value="C:synaptic vesicle membrane"/>
    <property type="evidence" value="ECO:0007669"/>
    <property type="project" value="TreeGrafter"/>
</dbReference>
<gene>
    <name evidence="5" type="primary">LOC105428785</name>
</gene>
<dbReference type="InterPro" id="IPR000008">
    <property type="entry name" value="C2_dom"/>
</dbReference>
<dbReference type="PRINTS" id="PR00399">
    <property type="entry name" value="SYNAPTOTAGMN"/>
</dbReference>
<dbReference type="GO" id="GO:0048791">
    <property type="term" value="P:calcium ion-regulated exocytosis of neurotransmitter"/>
    <property type="evidence" value="ECO:0007669"/>
    <property type="project" value="TreeGrafter"/>
</dbReference>